<evidence type="ECO:0000256" key="1">
    <source>
        <dbReference type="SAM" id="MobiDB-lite"/>
    </source>
</evidence>
<feature type="region of interest" description="Disordered" evidence="1">
    <location>
        <begin position="1"/>
        <end position="23"/>
    </location>
</feature>
<evidence type="ECO:0000313" key="2">
    <source>
        <dbReference type="EMBL" id="WVZ78528.1"/>
    </source>
</evidence>
<reference evidence="2 3" key="1">
    <citation type="submission" date="2024-02" db="EMBL/GenBank/DDBJ databases">
        <title>High-quality chromosome-scale genome assembly of Pensacola bahiagrass (Paspalum notatum Flugge var. saurae).</title>
        <authorList>
            <person name="Vega J.M."/>
            <person name="Podio M."/>
            <person name="Orjuela J."/>
            <person name="Siena L.A."/>
            <person name="Pessino S.C."/>
            <person name="Combes M.C."/>
            <person name="Mariac C."/>
            <person name="Albertini E."/>
            <person name="Pupilli F."/>
            <person name="Ortiz J.P.A."/>
            <person name="Leblanc O."/>
        </authorList>
    </citation>
    <scope>NUCLEOTIDE SEQUENCE [LARGE SCALE GENOMIC DNA]</scope>
    <source>
        <strain evidence="2">R1</strain>
        <tissue evidence="2">Leaf</tissue>
    </source>
</reference>
<feature type="compositionally biased region" description="Polar residues" evidence="1">
    <location>
        <begin position="1"/>
        <end position="19"/>
    </location>
</feature>
<evidence type="ECO:0000313" key="3">
    <source>
        <dbReference type="Proteomes" id="UP001341281"/>
    </source>
</evidence>
<dbReference type="AlphaFoldDB" id="A0AAQ3TS98"/>
<protein>
    <submittedName>
        <fullName evidence="2">Uncharacterized protein</fullName>
    </submittedName>
</protein>
<sequence length="190" mass="20471">PTNCPRSSTSPPLGSSNPSVGRRSLALPLASPLRRRLPAPGARIAAALPLAAPPACPRLAVAFPAFLSLRRIGRGAASPPSRRPPRLRRSAPLPSALRQRQAYFGPIVDLMCILRAFLHLRTEGSISILTPGGLCIAAWYTASTSPTFVTVLDIEIECLRSGTEMDGRFRWYPDTDVLLQLTVVLLMAQP</sequence>
<dbReference type="Proteomes" id="UP001341281">
    <property type="component" value="Chromosome 06"/>
</dbReference>
<feature type="non-terminal residue" evidence="2">
    <location>
        <position position="1"/>
    </location>
</feature>
<name>A0AAQ3TS98_PASNO</name>
<organism evidence="2 3">
    <name type="scientific">Paspalum notatum var. saurae</name>
    <dbReference type="NCBI Taxonomy" id="547442"/>
    <lineage>
        <taxon>Eukaryota</taxon>
        <taxon>Viridiplantae</taxon>
        <taxon>Streptophyta</taxon>
        <taxon>Embryophyta</taxon>
        <taxon>Tracheophyta</taxon>
        <taxon>Spermatophyta</taxon>
        <taxon>Magnoliopsida</taxon>
        <taxon>Liliopsida</taxon>
        <taxon>Poales</taxon>
        <taxon>Poaceae</taxon>
        <taxon>PACMAD clade</taxon>
        <taxon>Panicoideae</taxon>
        <taxon>Andropogonodae</taxon>
        <taxon>Paspaleae</taxon>
        <taxon>Paspalinae</taxon>
        <taxon>Paspalum</taxon>
    </lineage>
</organism>
<keyword evidence="3" id="KW-1185">Reference proteome</keyword>
<proteinExistence type="predicted"/>
<accession>A0AAQ3TS98</accession>
<dbReference type="EMBL" id="CP144750">
    <property type="protein sequence ID" value="WVZ78528.1"/>
    <property type="molecule type" value="Genomic_DNA"/>
</dbReference>
<gene>
    <name evidence="2" type="ORF">U9M48_026223</name>
</gene>